<dbReference type="PANTHER" id="PTHR11690:SF300">
    <property type="entry name" value="PICKPOCKET PROTEIN 19"/>
    <property type="match status" value="1"/>
</dbReference>
<dbReference type="Proteomes" id="UP000318571">
    <property type="component" value="Chromosome 6"/>
</dbReference>
<name>A0A553PQU1_TIGCA</name>
<keyword evidence="10 12" id="KW-0739">Sodium transport</keyword>
<dbReference type="GO" id="GO:0005886">
    <property type="term" value="C:plasma membrane"/>
    <property type="evidence" value="ECO:0007669"/>
    <property type="project" value="TreeGrafter"/>
</dbReference>
<evidence type="ECO:0000256" key="5">
    <source>
        <dbReference type="ARBA" id="ARBA00022692"/>
    </source>
</evidence>
<feature type="non-terminal residue" evidence="14">
    <location>
        <position position="1"/>
    </location>
</feature>
<keyword evidence="11 12" id="KW-0407">Ion channel</keyword>
<evidence type="ECO:0000256" key="11">
    <source>
        <dbReference type="ARBA" id="ARBA00023303"/>
    </source>
</evidence>
<dbReference type="GO" id="GO:0015280">
    <property type="term" value="F:ligand-gated sodium channel activity"/>
    <property type="evidence" value="ECO:0007669"/>
    <property type="project" value="TreeGrafter"/>
</dbReference>
<sequence length="829" mass="94043">QIGKNCLESNYHSAGARALARVNPGEVNGERLGELRGDRGTGPGPVAAPPAVKGGVLGPGGKFPARSIGAVGVLQRTAGIVTPPLVEEVKGRTTLMDRADWFSSSSPTDRDLLRALGGARKMAVLGVAVRFVLRGGVSECLWFRGGGGGRRGEAGMAVMLKFLEETSIHGCKYLVHGRTILMKMIWLVSIVGCVTSSIYIIYLNIKNWQSSPAVVTSVEPILVKDQIPMPQITICPNDIDLNLLFFRLHKKYPELVTEGLMAAFQKSARILAFEQFYSRCTEFLLDNRSFKIQIFDPCKSNSGNITSECRFVHLLTAIVKVDGAKYLKQYITEQMETNLTINMKSLESYMEKATGKTMTEKRYPENAPGNEKYKVLKAYCNFFHVMDPTNPSAEVGLQRLEDYDIDKTLPPIQKEDFPPLYILLSERLAFDNDKKLHTKILAKALMESLRNFLGLQTIEEAVKLLDAYSYDYKERPFFQAYFSRARNGCEDVDLERPCSDPFKVQSCHDYCELLNRTSHLQSKVLELHHMGTYSSSFDPDWSPKALIPNCRFWLDGKFHEGPCFQDIFSEPETTALIMNRGDSVVQDLDLKVDVIQVVKTTPEFKAMKWQTRNCLYPEEKKLSFFNKYSESSCFLECAWSKAKDQCGCVPWFLLDHFPDSSVCMIHGNNCFRNLIELRYELLREDCEANCLADCDRYTYQYEKDRIARYSPRTVYPTESCSDHLEDVRNNMTCNFVDEFAKQFGSRVGNISERILTFNNQYYVRRMRITAKRRTALRILKTATVTFIDMLSNIGGTLGLFCGFSILSGVEILYWIIIIPYQRLSKTSSL</sequence>
<dbReference type="InterPro" id="IPR001873">
    <property type="entry name" value="ENaC"/>
</dbReference>
<keyword evidence="4 12" id="KW-0894">Sodium channel</keyword>
<comment type="caution">
    <text evidence="14">The sequence shown here is derived from an EMBL/GenBank/DDBJ whole genome shotgun (WGS) entry which is preliminary data.</text>
</comment>
<dbReference type="PANTHER" id="PTHR11690">
    <property type="entry name" value="AMILORIDE-SENSITIVE SODIUM CHANNEL-RELATED"/>
    <property type="match status" value="1"/>
</dbReference>
<feature type="transmembrane region" description="Helical" evidence="13">
    <location>
        <begin position="184"/>
        <end position="202"/>
    </location>
</feature>
<evidence type="ECO:0000256" key="6">
    <source>
        <dbReference type="ARBA" id="ARBA00022989"/>
    </source>
</evidence>
<reference evidence="14 15" key="1">
    <citation type="journal article" date="2018" name="Nat. Ecol. Evol.">
        <title>Genomic signatures of mitonuclear coevolution across populations of Tigriopus californicus.</title>
        <authorList>
            <person name="Barreto F.S."/>
            <person name="Watson E.T."/>
            <person name="Lima T.G."/>
            <person name="Willett C.S."/>
            <person name="Edmands S."/>
            <person name="Li W."/>
            <person name="Burton R.S."/>
        </authorList>
    </citation>
    <scope>NUCLEOTIDE SEQUENCE [LARGE SCALE GENOMIC DNA]</scope>
    <source>
        <strain evidence="14 15">San Diego</strain>
    </source>
</reference>
<protein>
    <submittedName>
        <fullName evidence="14">Uncharacterized protein</fullName>
    </submittedName>
</protein>
<gene>
    <name evidence="14" type="ORF">TCAL_06773</name>
</gene>
<proteinExistence type="inferred from homology"/>
<keyword evidence="5 12" id="KW-0812">Transmembrane</keyword>
<comment type="subcellular location">
    <subcellularLocation>
        <location evidence="1">Membrane</location>
        <topology evidence="1">Multi-pass membrane protein</topology>
    </subcellularLocation>
</comment>
<keyword evidence="7" id="KW-0915">Sodium</keyword>
<evidence type="ECO:0000256" key="12">
    <source>
        <dbReference type="RuleBase" id="RU000679"/>
    </source>
</evidence>
<feature type="transmembrane region" description="Helical" evidence="13">
    <location>
        <begin position="797"/>
        <end position="820"/>
    </location>
</feature>
<keyword evidence="3 12" id="KW-0813">Transport</keyword>
<evidence type="ECO:0000256" key="9">
    <source>
        <dbReference type="ARBA" id="ARBA00023136"/>
    </source>
</evidence>
<evidence type="ECO:0000256" key="8">
    <source>
        <dbReference type="ARBA" id="ARBA00023065"/>
    </source>
</evidence>
<evidence type="ECO:0000313" key="14">
    <source>
        <dbReference type="EMBL" id="TRY80058.1"/>
    </source>
</evidence>
<evidence type="ECO:0000256" key="1">
    <source>
        <dbReference type="ARBA" id="ARBA00004141"/>
    </source>
</evidence>
<evidence type="ECO:0000313" key="15">
    <source>
        <dbReference type="Proteomes" id="UP000318571"/>
    </source>
</evidence>
<evidence type="ECO:0000256" key="13">
    <source>
        <dbReference type="SAM" id="Phobius"/>
    </source>
</evidence>
<evidence type="ECO:0000256" key="10">
    <source>
        <dbReference type="ARBA" id="ARBA00023201"/>
    </source>
</evidence>
<dbReference type="EMBL" id="VCGU01000002">
    <property type="protein sequence ID" value="TRY80058.1"/>
    <property type="molecule type" value="Genomic_DNA"/>
</dbReference>
<evidence type="ECO:0000256" key="2">
    <source>
        <dbReference type="ARBA" id="ARBA00007193"/>
    </source>
</evidence>
<dbReference type="PRINTS" id="PR01078">
    <property type="entry name" value="AMINACHANNEL"/>
</dbReference>
<dbReference type="Gene3D" id="1.10.287.770">
    <property type="entry name" value="YojJ-like"/>
    <property type="match status" value="1"/>
</dbReference>
<dbReference type="Pfam" id="PF00858">
    <property type="entry name" value="ASC"/>
    <property type="match status" value="2"/>
</dbReference>
<dbReference type="Gene3D" id="1.10.287.820">
    <property type="entry name" value="Acid-sensing ion channel domain"/>
    <property type="match status" value="1"/>
</dbReference>
<keyword evidence="8 12" id="KW-0406">Ion transport</keyword>
<dbReference type="AlphaFoldDB" id="A0A553PQU1"/>
<evidence type="ECO:0000256" key="4">
    <source>
        <dbReference type="ARBA" id="ARBA00022461"/>
    </source>
</evidence>
<comment type="similarity">
    <text evidence="2 12">Belongs to the amiloride-sensitive sodium channel (TC 1.A.6) family.</text>
</comment>
<organism evidence="14 15">
    <name type="scientific">Tigriopus californicus</name>
    <name type="common">Marine copepod</name>
    <dbReference type="NCBI Taxonomy" id="6832"/>
    <lineage>
        <taxon>Eukaryota</taxon>
        <taxon>Metazoa</taxon>
        <taxon>Ecdysozoa</taxon>
        <taxon>Arthropoda</taxon>
        <taxon>Crustacea</taxon>
        <taxon>Multicrustacea</taxon>
        <taxon>Hexanauplia</taxon>
        <taxon>Copepoda</taxon>
        <taxon>Harpacticoida</taxon>
        <taxon>Harpacticidae</taxon>
        <taxon>Tigriopus</taxon>
    </lineage>
</organism>
<keyword evidence="15" id="KW-1185">Reference proteome</keyword>
<keyword evidence="9 13" id="KW-0472">Membrane</keyword>
<keyword evidence="6 13" id="KW-1133">Transmembrane helix</keyword>
<evidence type="ECO:0000256" key="7">
    <source>
        <dbReference type="ARBA" id="ARBA00023053"/>
    </source>
</evidence>
<accession>A0A553PQU1</accession>
<evidence type="ECO:0000256" key="3">
    <source>
        <dbReference type="ARBA" id="ARBA00022448"/>
    </source>
</evidence>